<dbReference type="EMBL" id="JAAZBX010000007">
    <property type="protein sequence ID" value="NLD25500.1"/>
    <property type="molecule type" value="Genomic_DNA"/>
</dbReference>
<keyword evidence="6" id="KW-0175">Coiled coil</keyword>
<dbReference type="InterPro" id="IPR050057">
    <property type="entry name" value="Prokaryotic/Mito_RF"/>
</dbReference>
<sequence>MDINLLKKQFTDDSIQEKVLELEKEMNQKISSGDRNIGNISSELSYYSELALKISNIKKDILDYENTKEMLQSEQDSDLREMASEELKRLEEEINQLEKDIKKIKISRKYVDEDDNRSAIVEIRAGAGGDEAALFAADLFRMYKNYSTSNNWNFDIIDSHITESGGYKEVIAHISGKDVFKNLKYESGVHRVQRIPSTESSGRIHTSTASVAILPEANEVDVVIDPSELRIDVMRASGAGGQCVNRTDSAVRITHIPTGIVVSCQETKHQQQNKEKAMAILRSRLYDIKKQEEAEKRSDLRLSQIGTSMRAEKIRTYNFPQNRITDHRVKISWHNLESILNGNIQEMINDIREEFQNEILAQEGGI</sequence>
<dbReference type="Gene3D" id="3.30.70.1660">
    <property type="match status" value="1"/>
</dbReference>
<evidence type="ECO:0000259" key="7">
    <source>
        <dbReference type="PROSITE" id="PS00745"/>
    </source>
</evidence>
<keyword evidence="4" id="KW-0648">Protein biosynthesis</keyword>
<dbReference type="NCBIfam" id="NF001859">
    <property type="entry name" value="PRK00591.1"/>
    <property type="match status" value="1"/>
</dbReference>
<protein>
    <recommendedName>
        <fullName evidence="5">Peptide chain release factor 1</fullName>
    </recommendedName>
</protein>
<evidence type="ECO:0000256" key="6">
    <source>
        <dbReference type="SAM" id="Coils"/>
    </source>
</evidence>
<evidence type="ECO:0000313" key="8">
    <source>
        <dbReference type="EMBL" id="NLD25500.1"/>
    </source>
</evidence>
<evidence type="ECO:0000313" key="9">
    <source>
        <dbReference type="Proteomes" id="UP000545876"/>
    </source>
</evidence>
<keyword evidence="3" id="KW-0488">Methylation</keyword>
<comment type="caution">
    <text evidence="8">The sequence shown here is derived from an EMBL/GenBank/DDBJ whole genome shotgun (WGS) entry which is preliminary data.</text>
</comment>
<dbReference type="Gene3D" id="3.30.160.20">
    <property type="match status" value="1"/>
</dbReference>
<comment type="function">
    <text evidence="1">Peptide chain release factor 1 directs the termination of translation in response to the peptide chain termination codons UAG and UAA.</text>
</comment>
<dbReference type="PANTHER" id="PTHR43804">
    <property type="entry name" value="LD18447P"/>
    <property type="match status" value="1"/>
</dbReference>
<evidence type="ECO:0000256" key="2">
    <source>
        <dbReference type="ARBA" id="ARBA00010835"/>
    </source>
</evidence>
<feature type="coiled-coil region" evidence="6">
    <location>
        <begin position="54"/>
        <end position="107"/>
    </location>
</feature>
<dbReference type="FunFam" id="3.30.160.20:FF:000004">
    <property type="entry name" value="Peptide chain release factor 1"/>
    <property type="match status" value="1"/>
</dbReference>
<feature type="domain" description="Prokaryotic-type class I peptide chain release factors" evidence="7">
    <location>
        <begin position="235"/>
        <end position="251"/>
    </location>
</feature>
<dbReference type="Gene3D" id="6.10.140.1950">
    <property type="match status" value="1"/>
</dbReference>
<dbReference type="GO" id="GO:0005737">
    <property type="term" value="C:cytoplasm"/>
    <property type="evidence" value="ECO:0007669"/>
    <property type="project" value="UniProtKB-ARBA"/>
</dbReference>
<dbReference type="PROSITE" id="PS00745">
    <property type="entry name" value="RF_PROK_I"/>
    <property type="match status" value="1"/>
</dbReference>
<dbReference type="AlphaFoldDB" id="A0A847D220"/>
<evidence type="ECO:0000256" key="4">
    <source>
        <dbReference type="ARBA" id="ARBA00022917"/>
    </source>
</evidence>
<dbReference type="SMART" id="SM00937">
    <property type="entry name" value="PCRF"/>
    <property type="match status" value="1"/>
</dbReference>
<dbReference type="InterPro" id="IPR045853">
    <property type="entry name" value="Pep_chain_release_fac_I_sf"/>
</dbReference>
<dbReference type="InterPro" id="IPR000352">
    <property type="entry name" value="Pep_chain_release_fac_I"/>
</dbReference>
<reference evidence="8 9" key="1">
    <citation type="journal article" date="2020" name="Biotechnol. Biofuels">
        <title>New insights from the biogas microbiome by comprehensive genome-resolved metagenomics of nearly 1600 species originating from multiple anaerobic digesters.</title>
        <authorList>
            <person name="Campanaro S."/>
            <person name="Treu L."/>
            <person name="Rodriguez-R L.M."/>
            <person name="Kovalovszki A."/>
            <person name="Ziels R.M."/>
            <person name="Maus I."/>
            <person name="Zhu X."/>
            <person name="Kougias P.G."/>
            <person name="Basile A."/>
            <person name="Luo G."/>
            <person name="Schluter A."/>
            <person name="Konstantinidis K.T."/>
            <person name="Angelidaki I."/>
        </authorList>
    </citation>
    <scope>NUCLEOTIDE SEQUENCE [LARGE SCALE GENOMIC DNA]</scope>
    <source>
        <strain evidence="8">AS06rmzACSIP_65</strain>
    </source>
</reference>
<comment type="similarity">
    <text evidence="2">Belongs to the prokaryotic/mitochondrial release factor family.</text>
</comment>
<gene>
    <name evidence="8" type="primary">prfA</name>
    <name evidence="8" type="ORF">GX656_02570</name>
</gene>
<proteinExistence type="inferred from homology"/>
<dbReference type="SUPFAM" id="SSF75620">
    <property type="entry name" value="Release factor"/>
    <property type="match status" value="1"/>
</dbReference>
<dbReference type="Pfam" id="PF00472">
    <property type="entry name" value="RF-1"/>
    <property type="match status" value="1"/>
</dbReference>
<dbReference type="InterPro" id="IPR005139">
    <property type="entry name" value="PCRF"/>
</dbReference>
<name>A0A847D220_9BACT</name>
<dbReference type="PANTHER" id="PTHR43804:SF7">
    <property type="entry name" value="LD18447P"/>
    <property type="match status" value="1"/>
</dbReference>
<accession>A0A847D220</accession>
<dbReference type="NCBIfam" id="TIGR00019">
    <property type="entry name" value="prfA"/>
    <property type="match status" value="1"/>
</dbReference>
<dbReference type="FunFam" id="3.30.70.1660:FF:000002">
    <property type="entry name" value="Peptide chain release factor 1"/>
    <property type="match status" value="1"/>
</dbReference>
<dbReference type="GO" id="GO:0016149">
    <property type="term" value="F:translation release factor activity, codon specific"/>
    <property type="evidence" value="ECO:0007669"/>
    <property type="project" value="InterPro"/>
</dbReference>
<dbReference type="InterPro" id="IPR004373">
    <property type="entry name" value="RF-1"/>
</dbReference>
<dbReference type="Pfam" id="PF03462">
    <property type="entry name" value="PCRF"/>
    <property type="match status" value="1"/>
</dbReference>
<dbReference type="Proteomes" id="UP000545876">
    <property type="component" value="Unassembled WGS sequence"/>
</dbReference>
<evidence type="ECO:0000256" key="5">
    <source>
        <dbReference type="NCBIfam" id="TIGR00019"/>
    </source>
</evidence>
<organism evidence="8 9">
    <name type="scientific">Candidatus Dojkabacteria bacterium</name>
    <dbReference type="NCBI Taxonomy" id="2099670"/>
    <lineage>
        <taxon>Bacteria</taxon>
        <taxon>Candidatus Dojkabacteria</taxon>
    </lineage>
</organism>
<evidence type="ECO:0000256" key="1">
    <source>
        <dbReference type="ARBA" id="ARBA00002986"/>
    </source>
</evidence>
<evidence type="ECO:0000256" key="3">
    <source>
        <dbReference type="ARBA" id="ARBA00022481"/>
    </source>
</evidence>